<dbReference type="PIRSF" id="PIRSF001092">
    <property type="entry name" value="Alpha-L-fucosidase"/>
    <property type="match status" value="1"/>
</dbReference>
<dbReference type="GO" id="GO:0004560">
    <property type="term" value="F:alpha-L-fucosidase activity"/>
    <property type="evidence" value="ECO:0007669"/>
    <property type="project" value="InterPro"/>
</dbReference>
<dbReference type="InterPro" id="IPR016286">
    <property type="entry name" value="FUC_metazoa-typ"/>
</dbReference>
<feature type="site" description="May be important for catalysis" evidence="7">
    <location>
        <position position="271"/>
    </location>
</feature>
<comment type="caution">
    <text evidence="9">The sequence shown here is derived from an EMBL/GenBank/DDBJ whole genome shotgun (WGS) entry which is preliminary data.</text>
</comment>
<gene>
    <name evidence="9" type="ORF">PAT3040_03926</name>
</gene>
<evidence type="ECO:0000313" key="9">
    <source>
        <dbReference type="EMBL" id="GBG09284.1"/>
    </source>
</evidence>
<dbReference type="Pfam" id="PF01120">
    <property type="entry name" value="Alpha_L_fucos"/>
    <property type="match status" value="1"/>
</dbReference>
<dbReference type="GO" id="GO:0005764">
    <property type="term" value="C:lysosome"/>
    <property type="evidence" value="ECO:0007669"/>
    <property type="project" value="TreeGrafter"/>
</dbReference>
<evidence type="ECO:0000256" key="4">
    <source>
        <dbReference type="ARBA" id="ARBA00022729"/>
    </source>
</evidence>
<keyword evidence="6" id="KW-0326">Glycosidase</keyword>
<dbReference type="GO" id="GO:0016139">
    <property type="term" value="P:glycoside catabolic process"/>
    <property type="evidence" value="ECO:0007669"/>
    <property type="project" value="TreeGrafter"/>
</dbReference>
<evidence type="ECO:0000259" key="8">
    <source>
        <dbReference type="Pfam" id="PF01120"/>
    </source>
</evidence>
<organism evidence="9 10">
    <name type="scientific">Paenibacillus agaridevorans</name>
    <dbReference type="NCBI Taxonomy" id="171404"/>
    <lineage>
        <taxon>Bacteria</taxon>
        <taxon>Bacillati</taxon>
        <taxon>Bacillota</taxon>
        <taxon>Bacilli</taxon>
        <taxon>Bacillales</taxon>
        <taxon>Paenibacillaceae</taxon>
        <taxon>Paenibacillus</taxon>
    </lineage>
</organism>
<dbReference type="PANTHER" id="PTHR10030">
    <property type="entry name" value="ALPHA-L-FUCOSIDASE"/>
    <property type="match status" value="1"/>
</dbReference>
<dbReference type="EMBL" id="BDQX01000208">
    <property type="protein sequence ID" value="GBG09284.1"/>
    <property type="molecule type" value="Genomic_DNA"/>
</dbReference>
<dbReference type="RefSeq" id="WP_108994047.1">
    <property type="nucleotide sequence ID" value="NZ_BDQX01000208.1"/>
</dbReference>
<dbReference type="InterPro" id="IPR057739">
    <property type="entry name" value="Glyco_hydro_29_N"/>
</dbReference>
<dbReference type="Gene3D" id="3.20.20.80">
    <property type="entry name" value="Glycosidases"/>
    <property type="match status" value="1"/>
</dbReference>
<evidence type="ECO:0000256" key="5">
    <source>
        <dbReference type="ARBA" id="ARBA00022801"/>
    </source>
</evidence>
<evidence type="ECO:0000256" key="2">
    <source>
        <dbReference type="ARBA" id="ARBA00007951"/>
    </source>
</evidence>
<comment type="function">
    <text evidence="1">Alpha-L-fucosidase is responsible for hydrolyzing the alpha-1,6-linked fucose joined to the reducing-end N-acetylglucosamine of the carbohydrate moieties of glycoproteins.</text>
</comment>
<dbReference type="Proteomes" id="UP000245202">
    <property type="component" value="Unassembled WGS sequence"/>
</dbReference>
<evidence type="ECO:0000256" key="1">
    <source>
        <dbReference type="ARBA" id="ARBA00004071"/>
    </source>
</evidence>
<dbReference type="InterPro" id="IPR000933">
    <property type="entry name" value="Glyco_hydro_29"/>
</dbReference>
<dbReference type="InterPro" id="IPR017853">
    <property type="entry name" value="GH"/>
</dbReference>
<dbReference type="GO" id="GO:0006004">
    <property type="term" value="P:fucose metabolic process"/>
    <property type="evidence" value="ECO:0007669"/>
    <property type="project" value="InterPro"/>
</dbReference>
<evidence type="ECO:0000256" key="3">
    <source>
        <dbReference type="ARBA" id="ARBA00012662"/>
    </source>
</evidence>
<reference evidence="9 10" key="1">
    <citation type="submission" date="2017-08" db="EMBL/GenBank/DDBJ databases">
        <title>Substantial Increase in Enzyme Production by Combined Drug-Resistance Mutations in Paenibacillus agaridevorans.</title>
        <authorList>
            <person name="Tanaka Y."/>
            <person name="Funane K."/>
            <person name="Hosaka T."/>
            <person name="Shiwa Y."/>
            <person name="Fujita N."/>
            <person name="Miyazaki T."/>
            <person name="Yoshikawa H."/>
            <person name="Murakami K."/>
            <person name="Kasahara K."/>
            <person name="Inaoka T."/>
            <person name="Hiraga Y."/>
            <person name="Ochi K."/>
        </authorList>
    </citation>
    <scope>NUCLEOTIDE SEQUENCE [LARGE SCALE GENOMIC DNA]</scope>
    <source>
        <strain evidence="9 10">T-3040</strain>
    </source>
</reference>
<comment type="similarity">
    <text evidence="2">Belongs to the glycosyl hydrolase 29 family.</text>
</comment>
<proteinExistence type="inferred from homology"/>
<evidence type="ECO:0000256" key="6">
    <source>
        <dbReference type="ARBA" id="ARBA00023295"/>
    </source>
</evidence>
<name>A0A2R5F0X0_9BACL</name>
<evidence type="ECO:0000313" key="10">
    <source>
        <dbReference type="Proteomes" id="UP000245202"/>
    </source>
</evidence>
<dbReference type="SMART" id="SM00812">
    <property type="entry name" value="Alpha_L_fucos"/>
    <property type="match status" value="1"/>
</dbReference>
<accession>A0A2R5F0X0</accession>
<dbReference type="AlphaFoldDB" id="A0A2R5F0X0"/>
<feature type="domain" description="Glycoside hydrolase family 29 N-terminal" evidence="8">
    <location>
        <begin position="12"/>
        <end position="339"/>
    </location>
</feature>
<sequence length="440" mass="49933">MSTGQRLIKERTERTEWFLNDRFGMFIHWGLYAIPARGEWVRSFEQLTVEDYQPYFEQFDPVDYDPRAWAKAAKQAGMKYAVLTAKHHDGFCLFDSKLTDYKATNTKAGRDLVAEFLEAFRAEGLKVGLYYSLIDWHHEDYPAYGDQIHPMKNNEQFKRDPANFHRYLTYMHGQVRELLTNYGKLDIMWFDFSYGEMSQETWKATELIGMMRSLQPHIIIDNRLEGSGEHGGSIYSDEPTVYAGDFASPEQIIPPRGITGADGNPVPWEACITLNNNWGYAAADRQYKSPATVIRKLVECVSKNGNLLLNVGPDAKGVIPRESLDILAEVGDWIARNGDSIYGCGASELPKPDWGRYTSNGGKLYAHVFEESIGPIVLAGLASRVKSAHLLADGSELIVNTPWSAKEFKEDAFVNFARPEHYTYPLPDKRDTVIELTLND</sequence>
<keyword evidence="4" id="KW-0732">Signal</keyword>
<dbReference type="EC" id="3.2.1.51" evidence="3"/>
<evidence type="ECO:0000256" key="7">
    <source>
        <dbReference type="PIRSR" id="PIRSR001092-1"/>
    </source>
</evidence>
<protein>
    <recommendedName>
        <fullName evidence="3">alpha-L-fucosidase</fullName>
        <ecNumber evidence="3">3.2.1.51</ecNumber>
    </recommendedName>
</protein>
<dbReference type="SUPFAM" id="SSF51445">
    <property type="entry name" value="(Trans)glycosidases"/>
    <property type="match status" value="1"/>
</dbReference>
<dbReference type="PANTHER" id="PTHR10030:SF37">
    <property type="entry name" value="ALPHA-L-FUCOSIDASE-RELATED"/>
    <property type="match status" value="1"/>
</dbReference>
<keyword evidence="10" id="KW-1185">Reference proteome</keyword>
<keyword evidence="5" id="KW-0378">Hydrolase</keyword>